<accession>A0A5B7DQW5</accession>
<evidence type="ECO:0000313" key="1">
    <source>
        <dbReference type="EMBL" id="MPC23625.1"/>
    </source>
</evidence>
<proteinExistence type="predicted"/>
<name>A0A5B7DQW5_PORTR</name>
<organism evidence="1 2">
    <name type="scientific">Portunus trituberculatus</name>
    <name type="common">Swimming crab</name>
    <name type="synonym">Neptunus trituberculatus</name>
    <dbReference type="NCBI Taxonomy" id="210409"/>
    <lineage>
        <taxon>Eukaryota</taxon>
        <taxon>Metazoa</taxon>
        <taxon>Ecdysozoa</taxon>
        <taxon>Arthropoda</taxon>
        <taxon>Crustacea</taxon>
        <taxon>Multicrustacea</taxon>
        <taxon>Malacostraca</taxon>
        <taxon>Eumalacostraca</taxon>
        <taxon>Eucarida</taxon>
        <taxon>Decapoda</taxon>
        <taxon>Pleocyemata</taxon>
        <taxon>Brachyura</taxon>
        <taxon>Eubrachyura</taxon>
        <taxon>Portunoidea</taxon>
        <taxon>Portunidae</taxon>
        <taxon>Portuninae</taxon>
        <taxon>Portunus</taxon>
    </lineage>
</organism>
<sequence>MYLLEVLKVEESVLATWHRRDEHKGRGMGTSCLSVYAFPRGHYRTLNVSQLRPGTAQEGSLTQLSSAILC</sequence>
<dbReference type="EMBL" id="VSRR010001232">
    <property type="protein sequence ID" value="MPC23625.1"/>
    <property type="molecule type" value="Genomic_DNA"/>
</dbReference>
<reference evidence="1 2" key="1">
    <citation type="submission" date="2019-05" db="EMBL/GenBank/DDBJ databases">
        <title>Another draft genome of Portunus trituberculatus and its Hox gene families provides insights of decapod evolution.</title>
        <authorList>
            <person name="Jeong J.-H."/>
            <person name="Song I."/>
            <person name="Kim S."/>
            <person name="Choi T."/>
            <person name="Kim D."/>
            <person name="Ryu S."/>
            <person name="Kim W."/>
        </authorList>
    </citation>
    <scope>NUCLEOTIDE SEQUENCE [LARGE SCALE GENOMIC DNA]</scope>
    <source>
        <tissue evidence="1">Muscle</tissue>
    </source>
</reference>
<dbReference type="AlphaFoldDB" id="A0A5B7DQW5"/>
<comment type="caution">
    <text evidence="1">The sequence shown here is derived from an EMBL/GenBank/DDBJ whole genome shotgun (WGS) entry which is preliminary data.</text>
</comment>
<protein>
    <submittedName>
        <fullName evidence="1">Uncharacterized protein</fullName>
    </submittedName>
</protein>
<keyword evidence="2" id="KW-1185">Reference proteome</keyword>
<gene>
    <name evidence="1" type="ORF">E2C01_016684</name>
</gene>
<dbReference type="Proteomes" id="UP000324222">
    <property type="component" value="Unassembled WGS sequence"/>
</dbReference>
<evidence type="ECO:0000313" key="2">
    <source>
        <dbReference type="Proteomes" id="UP000324222"/>
    </source>
</evidence>